<dbReference type="SUPFAM" id="SSF74653">
    <property type="entry name" value="TolA/TonB C-terminal domain"/>
    <property type="match status" value="1"/>
</dbReference>
<evidence type="ECO:0000259" key="6">
    <source>
        <dbReference type="Pfam" id="PF03544"/>
    </source>
</evidence>
<evidence type="ECO:0000256" key="1">
    <source>
        <dbReference type="ARBA" id="ARBA00004167"/>
    </source>
</evidence>
<dbReference type="InterPro" id="IPR011652">
    <property type="entry name" value="MORN_2"/>
</dbReference>
<evidence type="ECO:0000313" key="7">
    <source>
        <dbReference type="EMBL" id="MBO2011156.1"/>
    </source>
</evidence>
<feature type="signal peptide" evidence="5">
    <location>
        <begin position="1"/>
        <end position="20"/>
    </location>
</feature>
<evidence type="ECO:0000256" key="3">
    <source>
        <dbReference type="ARBA" id="ARBA00022989"/>
    </source>
</evidence>
<name>A0ABS3QIT7_9BACT</name>
<keyword evidence="2" id="KW-0812">Transmembrane</keyword>
<keyword evidence="8" id="KW-1185">Reference proteome</keyword>
<evidence type="ECO:0000256" key="5">
    <source>
        <dbReference type="SAM" id="SignalP"/>
    </source>
</evidence>
<sequence>MKTQLLYLGFLLVAPLAGRAQTHRAATPESIVSYFTRDYQTSTAADSTAMCSETTFRDSLGGITRVYYPSGHLRQYIPYANVYRGIRYGCLTTWYEDGQLCTKEDYVRGVRHGDLLTYYPDGTLKRREHYENGRCGVGNCYDANGNPVPYFTYEQLPLYPGGDVQLVKELSRAVRLNSQETDAMRRESRRMLNMARYGSQRQVDVELAVAPDGRVTNARVVNSTAGFLNNAALRAVTKLKRQFIPGRRDGQVQMSYLTVPLYYTLEYSQPYNNSSYNGGYSRGYRPSLR</sequence>
<keyword evidence="5" id="KW-0732">Signal</keyword>
<gene>
    <name evidence="7" type="ORF">J4E00_18990</name>
</gene>
<dbReference type="EMBL" id="JAGETZ010000009">
    <property type="protein sequence ID" value="MBO2011156.1"/>
    <property type="molecule type" value="Genomic_DNA"/>
</dbReference>
<keyword evidence="4" id="KW-0472">Membrane</keyword>
<accession>A0ABS3QIT7</accession>
<keyword evidence="3" id="KW-1133">Transmembrane helix</keyword>
<comment type="subcellular location">
    <subcellularLocation>
        <location evidence="1">Membrane</location>
        <topology evidence="1">Single-pass membrane protein</topology>
    </subcellularLocation>
</comment>
<dbReference type="Proteomes" id="UP000664369">
    <property type="component" value="Unassembled WGS sequence"/>
</dbReference>
<evidence type="ECO:0000256" key="2">
    <source>
        <dbReference type="ARBA" id="ARBA00022692"/>
    </source>
</evidence>
<dbReference type="Pfam" id="PF03544">
    <property type="entry name" value="TonB_C"/>
    <property type="match status" value="1"/>
</dbReference>
<dbReference type="Gene3D" id="2.20.110.10">
    <property type="entry name" value="Histone H3 K4-specific methyltransferase SET7/9 N-terminal domain"/>
    <property type="match status" value="1"/>
</dbReference>
<comment type="caution">
    <text evidence="7">The sequence shown here is derived from an EMBL/GenBank/DDBJ whole genome shotgun (WGS) entry which is preliminary data.</text>
</comment>
<reference evidence="7 8" key="1">
    <citation type="submission" date="2021-03" db="EMBL/GenBank/DDBJ databases">
        <authorList>
            <person name="Kim M.K."/>
        </authorList>
    </citation>
    <scope>NUCLEOTIDE SEQUENCE [LARGE SCALE GENOMIC DNA]</scope>
    <source>
        <strain evidence="7 8">BT442</strain>
    </source>
</reference>
<dbReference type="NCBIfam" id="TIGR01352">
    <property type="entry name" value="tonB_Cterm"/>
    <property type="match status" value="1"/>
</dbReference>
<protein>
    <submittedName>
        <fullName evidence="7">TonB family protein</fullName>
    </submittedName>
</protein>
<dbReference type="Pfam" id="PF07661">
    <property type="entry name" value="MORN_2"/>
    <property type="match status" value="2"/>
</dbReference>
<evidence type="ECO:0000256" key="4">
    <source>
        <dbReference type="ARBA" id="ARBA00023136"/>
    </source>
</evidence>
<feature type="domain" description="TonB C-terminal" evidence="6">
    <location>
        <begin position="198"/>
        <end position="265"/>
    </location>
</feature>
<dbReference type="Gene3D" id="3.30.1150.10">
    <property type="match status" value="1"/>
</dbReference>
<proteinExistence type="predicted"/>
<dbReference type="InterPro" id="IPR037682">
    <property type="entry name" value="TonB_C"/>
</dbReference>
<evidence type="ECO:0000313" key="8">
    <source>
        <dbReference type="Proteomes" id="UP000664369"/>
    </source>
</evidence>
<dbReference type="RefSeq" id="WP_208176846.1">
    <property type="nucleotide sequence ID" value="NZ_JAGETZ010000009.1"/>
</dbReference>
<organism evidence="7 8">
    <name type="scientific">Hymenobacter negativus</name>
    <dbReference type="NCBI Taxonomy" id="2795026"/>
    <lineage>
        <taxon>Bacteria</taxon>
        <taxon>Pseudomonadati</taxon>
        <taxon>Bacteroidota</taxon>
        <taxon>Cytophagia</taxon>
        <taxon>Cytophagales</taxon>
        <taxon>Hymenobacteraceae</taxon>
        <taxon>Hymenobacter</taxon>
    </lineage>
</organism>
<dbReference type="InterPro" id="IPR006260">
    <property type="entry name" value="TonB/TolA_C"/>
</dbReference>
<dbReference type="SUPFAM" id="SSF82185">
    <property type="entry name" value="Histone H3 K4-specific methyltransferase SET7/9 N-terminal domain"/>
    <property type="match status" value="1"/>
</dbReference>
<feature type="chain" id="PRO_5046228269" evidence="5">
    <location>
        <begin position="21"/>
        <end position="289"/>
    </location>
</feature>